<dbReference type="EMBL" id="KN835202">
    <property type="protein sequence ID" value="KIK43905.1"/>
    <property type="molecule type" value="Genomic_DNA"/>
</dbReference>
<proteinExistence type="predicted"/>
<keyword evidence="4" id="KW-1185">Reference proteome</keyword>
<reference evidence="4" key="2">
    <citation type="submission" date="2015-01" db="EMBL/GenBank/DDBJ databases">
        <title>Evolutionary Origins and Diversification of the Mycorrhizal Mutualists.</title>
        <authorList>
            <consortium name="DOE Joint Genome Institute"/>
            <consortium name="Mycorrhizal Genomics Consortium"/>
            <person name="Kohler A."/>
            <person name="Kuo A."/>
            <person name="Nagy L.G."/>
            <person name="Floudas D."/>
            <person name="Copeland A."/>
            <person name="Barry K.W."/>
            <person name="Cichocki N."/>
            <person name="Veneault-Fourrey C."/>
            <person name="LaButti K."/>
            <person name="Lindquist E.A."/>
            <person name="Lipzen A."/>
            <person name="Lundell T."/>
            <person name="Morin E."/>
            <person name="Murat C."/>
            <person name="Riley R."/>
            <person name="Ohm R."/>
            <person name="Sun H."/>
            <person name="Tunlid A."/>
            <person name="Henrissat B."/>
            <person name="Grigoriev I.V."/>
            <person name="Hibbett D.S."/>
            <person name="Martin F."/>
        </authorList>
    </citation>
    <scope>NUCLEOTIDE SEQUENCE [LARGE SCALE GENOMIC DNA]</scope>
    <source>
        <strain evidence="4">UH-Slu-Lm8-n1</strain>
    </source>
</reference>
<evidence type="ECO:0000313" key="4">
    <source>
        <dbReference type="Proteomes" id="UP000054485"/>
    </source>
</evidence>
<dbReference type="InParanoid" id="A0A0D0A1S9"/>
<dbReference type="GO" id="GO:0005634">
    <property type="term" value="C:nucleus"/>
    <property type="evidence" value="ECO:0007669"/>
    <property type="project" value="UniProtKB-ARBA"/>
</dbReference>
<feature type="non-terminal residue" evidence="3">
    <location>
        <position position="1"/>
    </location>
</feature>
<protein>
    <recommendedName>
        <fullName evidence="2">Integrase catalytic domain-containing protein</fullName>
    </recommendedName>
</protein>
<dbReference type="SUPFAM" id="SSF53098">
    <property type="entry name" value="Ribonuclease H-like"/>
    <property type="match status" value="1"/>
</dbReference>
<sequence>QAHTEGGHWGRDAIKIALLDRICSPKLDATILTVIKDCPKCKNFGPTHIHSLLEPITRRHPFELLVGDYLSLPKGTNGYSTLGVYLDVFSQHVWVFKHKSAGSAKTTVEGLAQIFNGFINPETFMLDGGKHFNNEAGTNKLLLHILKRLCAPSLGEDEPQPASWKNLPATWPKHLDSAVHALNNRLLPALKFSPKELLLGLIVNTKPTPLEESSSVLRPTDALTQIAYVEQQRLDCYEETV</sequence>
<evidence type="ECO:0000256" key="1">
    <source>
        <dbReference type="ARBA" id="ARBA00022884"/>
    </source>
</evidence>
<evidence type="ECO:0000259" key="2">
    <source>
        <dbReference type="PROSITE" id="PS50994"/>
    </source>
</evidence>
<dbReference type="PANTHER" id="PTHR37984">
    <property type="entry name" value="PROTEIN CBG26694"/>
    <property type="match status" value="1"/>
</dbReference>
<gene>
    <name evidence="3" type="ORF">CY34DRAFT_60554</name>
</gene>
<dbReference type="PANTHER" id="PTHR37984:SF5">
    <property type="entry name" value="PROTEIN NYNRIN-LIKE"/>
    <property type="match status" value="1"/>
</dbReference>
<reference evidence="3 4" key="1">
    <citation type="submission" date="2014-04" db="EMBL/GenBank/DDBJ databases">
        <authorList>
            <consortium name="DOE Joint Genome Institute"/>
            <person name="Kuo A."/>
            <person name="Ruytinx J."/>
            <person name="Rineau F."/>
            <person name="Colpaert J."/>
            <person name="Kohler A."/>
            <person name="Nagy L.G."/>
            <person name="Floudas D."/>
            <person name="Copeland A."/>
            <person name="Barry K.W."/>
            <person name="Cichocki N."/>
            <person name="Veneault-Fourrey C."/>
            <person name="LaButti K."/>
            <person name="Lindquist E.A."/>
            <person name="Lipzen A."/>
            <person name="Lundell T."/>
            <person name="Morin E."/>
            <person name="Murat C."/>
            <person name="Sun H."/>
            <person name="Tunlid A."/>
            <person name="Henrissat B."/>
            <person name="Grigoriev I.V."/>
            <person name="Hibbett D.S."/>
            <person name="Martin F."/>
            <person name="Nordberg H.P."/>
            <person name="Cantor M.N."/>
            <person name="Hua S.X."/>
        </authorList>
    </citation>
    <scope>NUCLEOTIDE SEQUENCE [LARGE SCALE GENOMIC DNA]</scope>
    <source>
        <strain evidence="3 4">UH-Slu-Lm8-n1</strain>
    </source>
</reference>
<dbReference type="PROSITE" id="PS50994">
    <property type="entry name" value="INTEGRASE"/>
    <property type="match status" value="1"/>
</dbReference>
<organism evidence="3 4">
    <name type="scientific">Suillus luteus UH-Slu-Lm8-n1</name>
    <dbReference type="NCBI Taxonomy" id="930992"/>
    <lineage>
        <taxon>Eukaryota</taxon>
        <taxon>Fungi</taxon>
        <taxon>Dikarya</taxon>
        <taxon>Basidiomycota</taxon>
        <taxon>Agaricomycotina</taxon>
        <taxon>Agaricomycetes</taxon>
        <taxon>Agaricomycetidae</taxon>
        <taxon>Boletales</taxon>
        <taxon>Suillineae</taxon>
        <taxon>Suillaceae</taxon>
        <taxon>Suillus</taxon>
    </lineage>
</organism>
<name>A0A0D0A1S9_9AGAM</name>
<dbReference type="InterPro" id="IPR012337">
    <property type="entry name" value="RNaseH-like_sf"/>
</dbReference>
<dbReference type="GO" id="GO:0003723">
    <property type="term" value="F:RNA binding"/>
    <property type="evidence" value="ECO:0007669"/>
    <property type="project" value="UniProtKB-KW"/>
</dbReference>
<dbReference type="HOGENOM" id="CLU_062664_0_0_1"/>
<evidence type="ECO:0000313" key="3">
    <source>
        <dbReference type="EMBL" id="KIK43905.1"/>
    </source>
</evidence>
<dbReference type="STRING" id="930992.A0A0D0A1S9"/>
<dbReference type="InterPro" id="IPR050951">
    <property type="entry name" value="Retrovirus_Pol_polyprotein"/>
</dbReference>
<keyword evidence="1" id="KW-0694">RNA-binding</keyword>
<feature type="domain" description="Integrase catalytic" evidence="2">
    <location>
        <begin position="57"/>
        <end position="149"/>
    </location>
</feature>
<dbReference type="AlphaFoldDB" id="A0A0D0A1S9"/>
<dbReference type="OrthoDB" id="2680264at2759"/>
<dbReference type="Gene3D" id="3.30.420.10">
    <property type="entry name" value="Ribonuclease H-like superfamily/Ribonuclease H"/>
    <property type="match status" value="1"/>
</dbReference>
<dbReference type="InterPro" id="IPR001584">
    <property type="entry name" value="Integrase_cat-core"/>
</dbReference>
<feature type="non-terminal residue" evidence="3">
    <location>
        <position position="241"/>
    </location>
</feature>
<dbReference type="InterPro" id="IPR036397">
    <property type="entry name" value="RNaseH_sf"/>
</dbReference>
<dbReference type="GO" id="GO:0015074">
    <property type="term" value="P:DNA integration"/>
    <property type="evidence" value="ECO:0007669"/>
    <property type="project" value="InterPro"/>
</dbReference>
<accession>A0A0D0A1S9</accession>
<dbReference type="Proteomes" id="UP000054485">
    <property type="component" value="Unassembled WGS sequence"/>
</dbReference>